<dbReference type="RefSeq" id="WP_025413967.1">
    <property type="nucleotide sequence ID" value="NZ_CP007129.1"/>
</dbReference>
<dbReference type="GO" id="GO:0016641">
    <property type="term" value="F:oxidoreductase activity, acting on the CH-NH2 group of donors, oxygen as acceptor"/>
    <property type="evidence" value="ECO:0007669"/>
    <property type="project" value="InterPro"/>
</dbReference>
<evidence type="ECO:0000256" key="2">
    <source>
        <dbReference type="SAM" id="SignalP"/>
    </source>
</evidence>
<reference evidence="3 4" key="1">
    <citation type="journal article" date="2014" name="Genome Announc.">
        <title>Genome Sequence and Methylome of Soil Bacterium Gemmatirosa kalamazoonensis KBS708T, a Member of the Rarely Cultivated Gemmatimonadetes Phylum.</title>
        <authorList>
            <person name="Debruyn J.M."/>
            <person name="Radosevich M."/>
            <person name="Wommack K.E."/>
            <person name="Polson S.W."/>
            <person name="Hauser L.J."/>
            <person name="Fawaz M.N."/>
            <person name="Korlach J."/>
            <person name="Tsai Y.C."/>
        </authorList>
    </citation>
    <scope>NUCLEOTIDE SEQUENCE [LARGE SCALE GENOMIC DNA]</scope>
    <source>
        <strain evidence="3 4">KBS708</strain>
        <plasmid evidence="4">Plasmid 1</plasmid>
    </source>
</reference>
<dbReference type="GO" id="GO:0005507">
    <property type="term" value="F:copper ion binding"/>
    <property type="evidence" value="ECO:0007669"/>
    <property type="project" value="InterPro"/>
</dbReference>
<feature type="region of interest" description="Disordered" evidence="1">
    <location>
        <begin position="279"/>
        <end position="302"/>
    </location>
</feature>
<sequence length="302" mass="32433">MRRSLCSLVTLVGALYSMACAGDATPTALSPAPSRPALSSGVPDLSAPPDLIVDSKATQNNWVTRVEDFPADFCSVIEGGVTPGTHTVIRFTVTTPNIGKGDVFVGSPLAHMDPNGDGDFSDQDGLFEFASCHQHFHFQHYATYKLIGADGQVWKAAKRGFCMLDTDPYNVNNGDGTWTYRSCGTLTRDGFQGVSSGWADTYVFKLGGQYFVLDGGDGQPVVPPGVYTIQVEVNPAFAPDRRGNCPRVKDPATGLCHNFAEARYDNNVGSATVIITDHPGRSGYGPLKNDNSKITKEDEIEK</sequence>
<keyword evidence="4" id="KW-1185">Reference proteome</keyword>
<geneLocation type="plasmid" evidence="3 4">
    <name>1</name>
</geneLocation>
<dbReference type="AlphaFoldDB" id="W0RPI2"/>
<evidence type="ECO:0000256" key="1">
    <source>
        <dbReference type="SAM" id="MobiDB-lite"/>
    </source>
</evidence>
<dbReference type="InterPro" id="IPR001695">
    <property type="entry name" value="Lysyl_oxidase"/>
</dbReference>
<dbReference type="OrthoDB" id="284043at2"/>
<name>W0RPI2_9BACT</name>
<accession>W0RPI2</accession>
<feature type="signal peptide" evidence="2">
    <location>
        <begin position="1"/>
        <end position="21"/>
    </location>
</feature>
<dbReference type="Proteomes" id="UP000019151">
    <property type="component" value="Plasmid 1"/>
</dbReference>
<dbReference type="InParanoid" id="W0RPI2"/>
<protein>
    <submittedName>
        <fullName evidence="3">Lysyl oxidase</fullName>
    </submittedName>
</protein>
<organism evidence="3 4">
    <name type="scientific">Gemmatirosa kalamazoonensis</name>
    <dbReference type="NCBI Taxonomy" id="861299"/>
    <lineage>
        <taxon>Bacteria</taxon>
        <taxon>Pseudomonadati</taxon>
        <taxon>Gemmatimonadota</taxon>
        <taxon>Gemmatimonadia</taxon>
        <taxon>Gemmatimonadales</taxon>
        <taxon>Gemmatimonadaceae</taxon>
        <taxon>Gemmatirosa</taxon>
    </lineage>
</organism>
<feature type="chain" id="PRO_5004795236" evidence="2">
    <location>
        <begin position="22"/>
        <end position="302"/>
    </location>
</feature>
<dbReference type="KEGG" id="gba:J421_5101"/>
<keyword evidence="3" id="KW-0614">Plasmid</keyword>
<proteinExistence type="predicted"/>
<keyword evidence="2" id="KW-0732">Signal</keyword>
<evidence type="ECO:0000313" key="3">
    <source>
        <dbReference type="EMBL" id="AHG92636.1"/>
    </source>
</evidence>
<dbReference type="Pfam" id="PF01186">
    <property type="entry name" value="Lysyl_oxidase"/>
    <property type="match status" value="1"/>
</dbReference>
<dbReference type="EMBL" id="CP007129">
    <property type="protein sequence ID" value="AHG92636.1"/>
    <property type="molecule type" value="Genomic_DNA"/>
</dbReference>
<evidence type="ECO:0000313" key="4">
    <source>
        <dbReference type="Proteomes" id="UP000019151"/>
    </source>
</evidence>
<dbReference type="HOGENOM" id="CLU_920571_0_0_0"/>
<feature type="compositionally biased region" description="Basic and acidic residues" evidence="1">
    <location>
        <begin position="290"/>
        <end position="302"/>
    </location>
</feature>
<gene>
    <name evidence="3" type="ORF">J421_5101</name>
</gene>